<organism evidence="7 8">
    <name type="scientific">Enhygromyxa salina</name>
    <dbReference type="NCBI Taxonomy" id="215803"/>
    <lineage>
        <taxon>Bacteria</taxon>
        <taxon>Pseudomonadati</taxon>
        <taxon>Myxococcota</taxon>
        <taxon>Polyangia</taxon>
        <taxon>Nannocystales</taxon>
        <taxon>Nannocystaceae</taxon>
        <taxon>Enhygromyxa</taxon>
    </lineage>
</organism>
<dbReference type="PANTHER" id="PTHR30600:SF9">
    <property type="entry name" value="BLR7738 PROTEIN"/>
    <property type="match status" value="1"/>
</dbReference>
<keyword evidence="1 4" id="KW-0349">Heme</keyword>
<evidence type="ECO:0000256" key="2">
    <source>
        <dbReference type="ARBA" id="ARBA00022723"/>
    </source>
</evidence>
<evidence type="ECO:0000313" key="7">
    <source>
        <dbReference type="EMBL" id="KIG13953.1"/>
    </source>
</evidence>
<dbReference type="SUPFAM" id="SSF46626">
    <property type="entry name" value="Cytochrome c"/>
    <property type="match status" value="1"/>
</dbReference>
<keyword evidence="3 4" id="KW-0408">Iron</keyword>
<dbReference type="Pfam" id="PF21419">
    <property type="entry name" value="RoxA-like_Cyt-c"/>
    <property type="match status" value="1"/>
</dbReference>
<sequence>MDRSSLVLIVSLAGLGLACGATDPSLGASETRGGSESEAGTTEAAETESDSGSAETSETSETGEPLACHELPGPWDAGYAIPRQPSLPGDPQAGLDVLLEQAYVSCGVPWELFGFLSPFMGSFTSGPKLAWRPGKNAQVPVGWNVVELGDGSELVVPNCFGCHASEFDGELILGLGRADADFTTDLGTLMQLAPVLPPLNDAGAAFNKFLERYQVVGPPSTMLSVGTNPAIMYAVVLVSHRNPFTLAWQDEASIELPPNFMVPADPPPWWRAKKKASHFANGMSRGDHRGTMMLASSLCTDTAAEASVIMEQFIDVQAWLETVEPPTYPRPVNAALAAEGAELFECHCAGCHGTYAQDPEAETYPNLLVPLEWIGTDPIMATYAANQLNYLEDWFEDSYFGTVTELETKSPFVGYVAPPLDGIWASAPFFHNGSVPTIELVLDSAKRPTYWRRTDYDSGNFDWDALGWPWTPSQTSQDDAPISERKYIYDTTKPGHRNTGHSFGDAFSDSERSAVLEYLKTI</sequence>
<dbReference type="EMBL" id="JMCC02000083">
    <property type="protein sequence ID" value="KIG13953.1"/>
    <property type="molecule type" value="Genomic_DNA"/>
</dbReference>
<comment type="caution">
    <text evidence="7">The sequence shown here is derived from an EMBL/GenBank/DDBJ whole genome shotgun (WGS) entry which is preliminary data.</text>
</comment>
<dbReference type="GO" id="GO:0009055">
    <property type="term" value="F:electron transfer activity"/>
    <property type="evidence" value="ECO:0007669"/>
    <property type="project" value="InterPro"/>
</dbReference>
<feature type="region of interest" description="Disordered" evidence="5">
    <location>
        <begin position="24"/>
        <end position="65"/>
    </location>
</feature>
<dbReference type="InterPro" id="IPR036909">
    <property type="entry name" value="Cyt_c-like_dom_sf"/>
</dbReference>
<evidence type="ECO:0000259" key="6">
    <source>
        <dbReference type="PROSITE" id="PS51007"/>
    </source>
</evidence>
<dbReference type="InterPro" id="IPR051395">
    <property type="entry name" value="Cytochrome_c_Peroxidase/MauG"/>
</dbReference>
<evidence type="ECO:0000256" key="3">
    <source>
        <dbReference type="ARBA" id="ARBA00023004"/>
    </source>
</evidence>
<gene>
    <name evidence="7" type="ORF">DB30_07369</name>
</gene>
<evidence type="ECO:0000256" key="1">
    <source>
        <dbReference type="ARBA" id="ARBA00022617"/>
    </source>
</evidence>
<dbReference type="Proteomes" id="UP000031599">
    <property type="component" value="Unassembled WGS sequence"/>
</dbReference>
<dbReference type="Gene3D" id="1.10.760.10">
    <property type="entry name" value="Cytochrome c-like domain"/>
    <property type="match status" value="1"/>
</dbReference>
<dbReference type="GO" id="GO:0020037">
    <property type="term" value="F:heme binding"/>
    <property type="evidence" value="ECO:0007669"/>
    <property type="project" value="InterPro"/>
</dbReference>
<reference evidence="7 8" key="1">
    <citation type="submission" date="2014-12" db="EMBL/GenBank/DDBJ databases">
        <title>Genome assembly of Enhygromyxa salina DSM 15201.</title>
        <authorList>
            <person name="Sharma G."/>
            <person name="Subramanian S."/>
        </authorList>
    </citation>
    <scope>NUCLEOTIDE SEQUENCE [LARGE SCALE GENOMIC DNA]</scope>
    <source>
        <strain evidence="7 8">DSM 15201</strain>
    </source>
</reference>
<evidence type="ECO:0000256" key="4">
    <source>
        <dbReference type="PROSITE-ProRule" id="PRU00433"/>
    </source>
</evidence>
<evidence type="ECO:0000313" key="8">
    <source>
        <dbReference type="Proteomes" id="UP000031599"/>
    </source>
</evidence>
<dbReference type="InterPro" id="IPR009056">
    <property type="entry name" value="Cyt_c-like_dom"/>
</dbReference>
<dbReference type="PROSITE" id="PS51257">
    <property type="entry name" value="PROKAR_LIPOPROTEIN"/>
    <property type="match status" value="1"/>
</dbReference>
<dbReference type="PANTHER" id="PTHR30600">
    <property type="entry name" value="CYTOCHROME C PEROXIDASE-RELATED"/>
    <property type="match status" value="1"/>
</dbReference>
<accession>A0A0C1ZS97</accession>
<protein>
    <recommendedName>
        <fullName evidence="6">Cytochrome c domain-containing protein</fullName>
    </recommendedName>
</protein>
<dbReference type="AlphaFoldDB" id="A0A0C1ZS97"/>
<evidence type="ECO:0000256" key="5">
    <source>
        <dbReference type="SAM" id="MobiDB-lite"/>
    </source>
</evidence>
<dbReference type="GO" id="GO:0046872">
    <property type="term" value="F:metal ion binding"/>
    <property type="evidence" value="ECO:0007669"/>
    <property type="project" value="UniProtKB-KW"/>
</dbReference>
<keyword evidence="2 4" id="KW-0479">Metal-binding</keyword>
<dbReference type="RefSeq" id="WP_052554593.1">
    <property type="nucleotide sequence ID" value="NZ_JMCC02000083.1"/>
</dbReference>
<feature type="domain" description="Cytochrome c" evidence="6">
    <location>
        <begin position="335"/>
        <end position="522"/>
    </location>
</feature>
<name>A0A0C1ZS97_9BACT</name>
<dbReference type="PROSITE" id="PS51007">
    <property type="entry name" value="CYTC"/>
    <property type="match status" value="1"/>
</dbReference>
<dbReference type="GO" id="GO:0004130">
    <property type="term" value="F:cytochrome-c peroxidase activity"/>
    <property type="evidence" value="ECO:0007669"/>
    <property type="project" value="TreeGrafter"/>
</dbReference>
<feature type="compositionally biased region" description="Low complexity" evidence="5">
    <location>
        <begin position="27"/>
        <end position="64"/>
    </location>
</feature>
<proteinExistence type="predicted"/>